<accession>A0ABW6ZCC4</accession>
<evidence type="ECO:0000313" key="1">
    <source>
        <dbReference type="EMBL" id="MFG1251345.1"/>
    </source>
</evidence>
<sequence>MSKSSEIEAPEAVQAALRTAVGAVQAEVRAGAVLHLPAHDAQWMATGISVTRGETVTLLSSGIAWLSRAFDLFVTGGLSLWYRIGDGPIGKVGGDTFSFTAERDGPLELICHLAGQWIDESGRFDPASTLENGGLCVAALVWRGDRDAGLAAFAAVDSTGLAAREVARIAAFRPLPPGWAPLWRVGATSIFCEAVDTDAPPRIACRCVEDAGIIKYPLSLELTDDLAIAWDWRIQRLPSTVAEDIAPTHDYLSLAVEFDTGQDLTYFWSSSLPVGTTFRCPLPWWDQVETHMAVRSGAEGLGQWLGERQPLLSDYRRCVGGADPARVVGVWIIALSAFQRGTGLADFARIRLEGAGGQTWIGP</sequence>
<evidence type="ECO:0000313" key="2">
    <source>
        <dbReference type="Proteomes" id="UP001604043"/>
    </source>
</evidence>
<dbReference type="EMBL" id="JBAFUR010000001">
    <property type="protein sequence ID" value="MFG1251345.1"/>
    <property type="molecule type" value="Genomic_DNA"/>
</dbReference>
<dbReference type="Pfam" id="PF11249">
    <property type="entry name" value="DUF3047"/>
    <property type="match status" value="1"/>
</dbReference>
<keyword evidence="2" id="KW-1185">Reference proteome</keyword>
<proteinExistence type="predicted"/>
<comment type="caution">
    <text evidence="1">The sequence shown here is derived from an EMBL/GenBank/DDBJ whole genome shotgun (WGS) entry which is preliminary data.</text>
</comment>
<gene>
    <name evidence="1" type="ORF">V5F30_03975</name>
</gene>
<dbReference type="InterPro" id="IPR021409">
    <property type="entry name" value="DUF3047"/>
</dbReference>
<dbReference type="RefSeq" id="WP_394006265.1">
    <property type="nucleotide sequence ID" value="NZ_JBAFUR010000001.1"/>
</dbReference>
<dbReference type="Proteomes" id="UP001604043">
    <property type="component" value="Unassembled WGS sequence"/>
</dbReference>
<dbReference type="Gene3D" id="2.60.120.430">
    <property type="entry name" value="Galactose-binding lectin"/>
    <property type="match status" value="1"/>
</dbReference>
<name>A0ABW6ZCC4_9HYPH</name>
<reference evidence="1 2" key="1">
    <citation type="submission" date="2024-02" db="EMBL/GenBank/DDBJ databases">
        <title>Expansion and revision of Xanthobacter and proposal of Roseixanthobacter gen. nov.</title>
        <authorList>
            <person name="Soltysiak M.P.M."/>
            <person name="Jalihal A."/>
            <person name="Ory A."/>
            <person name="Chrisophersen C."/>
            <person name="Lee A.D."/>
            <person name="Boulton J."/>
            <person name="Springer M."/>
        </authorList>
    </citation>
    <scope>NUCLEOTIDE SEQUENCE [LARGE SCALE GENOMIC DNA]</scope>
    <source>
        <strain evidence="1 2">CB5</strain>
    </source>
</reference>
<organism evidence="1 2">
    <name type="scientific">Xanthobacter aminoxidans</name>
    <dbReference type="NCBI Taxonomy" id="186280"/>
    <lineage>
        <taxon>Bacteria</taxon>
        <taxon>Pseudomonadati</taxon>
        <taxon>Pseudomonadota</taxon>
        <taxon>Alphaproteobacteria</taxon>
        <taxon>Hyphomicrobiales</taxon>
        <taxon>Xanthobacteraceae</taxon>
        <taxon>Xanthobacter</taxon>
    </lineage>
</organism>
<protein>
    <submittedName>
        <fullName evidence="1">DUF3047 domain-containing protein</fullName>
    </submittedName>
</protein>